<dbReference type="NCBIfam" id="TIGR00350">
    <property type="entry name" value="lytR_cpsA_psr"/>
    <property type="match status" value="1"/>
</dbReference>
<organism evidence="4 5">
    <name type="scientific">Clostridium algidicarnis DSM 15099</name>
    <dbReference type="NCBI Taxonomy" id="1121295"/>
    <lineage>
        <taxon>Bacteria</taxon>
        <taxon>Bacillati</taxon>
        <taxon>Bacillota</taxon>
        <taxon>Clostridia</taxon>
        <taxon>Eubacteriales</taxon>
        <taxon>Clostridiaceae</taxon>
        <taxon>Clostridium</taxon>
    </lineage>
</organism>
<keyword evidence="2" id="KW-0472">Membrane</keyword>
<comment type="similarity">
    <text evidence="1">Belongs to the LytR/CpsA/Psr (LCP) family.</text>
</comment>
<dbReference type="EMBL" id="PTIS01000020">
    <property type="protein sequence ID" value="PPK45284.1"/>
    <property type="molecule type" value="Genomic_DNA"/>
</dbReference>
<evidence type="ECO:0000259" key="3">
    <source>
        <dbReference type="Pfam" id="PF03816"/>
    </source>
</evidence>
<dbReference type="PANTHER" id="PTHR33392:SF6">
    <property type="entry name" value="POLYISOPRENYL-TEICHOIC ACID--PEPTIDOGLYCAN TEICHOIC ACID TRANSFERASE TAGU"/>
    <property type="match status" value="1"/>
</dbReference>
<feature type="domain" description="Cell envelope-related transcriptional attenuator" evidence="3">
    <location>
        <begin position="77"/>
        <end position="218"/>
    </location>
</feature>
<reference evidence="4 5" key="1">
    <citation type="submission" date="2018-02" db="EMBL/GenBank/DDBJ databases">
        <title>Genomic Encyclopedia of Archaeal and Bacterial Type Strains, Phase II (KMG-II): from individual species to whole genera.</title>
        <authorList>
            <person name="Goeker M."/>
        </authorList>
    </citation>
    <scope>NUCLEOTIDE SEQUENCE [LARGE SCALE GENOMIC DNA]</scope>
    <source>
        <strain evidence="4 5">DSM 15099</strain>
    </source>
</reference>
<accession>A0A2S6FUY6</accession>
<comment type="caution">
    <text evidence="4">The sequence shown here is derived from an EMBL/GenBank/DDBJ whole genome shotgun (WGS) entry which is preliminary data.</text>
</comment>
<dbReference type="Gene3D" id="3.40.630.190">
    <property type="entry name" value="LCP protein"/>
    <property type="match status" value="1"/>
</dbReference>
<evidence type="ECO:0000256" key="2">
    <source>
        <dbReference type="SAM" id="Phobius"/>
    </source>
</evidence>
<gene>
    <name evidence="4" type="ORF">BD821_12032</name>
</gene>
<dbReference type="InterPro" id="IPR004474">
    <property type="entry name" value="LytR_CpsA_psr"/>
</dbReference>
<evidence type="ECO:0000256" key="1">
    <source>
        <dbReference type="ARBA" id="ARBA00006068"/>
    </source>
</evidence>
<proteinExistence type="inferred from homology"/>
<dbReference type="PANTHER" id="PTHR33392">
    <property type="entry name" value="POLYISOPRENYL-TEICHOIC ACID--PEPTIDOGLYCAN TEICHOIC ACID TRANSFERASE TAGU"/>
    <property type="match status" value="1"/>
</dbReference>
<dbReference type="RefSeq" id="WP_104410632.1">
    <property type="nucleotide sequence ID" value="NZ_PTIS01000020.1"/>
</dbReference>
<dbReference type="AlphaFoldDB" id="A0A2S6FUY6"/>
<keyword evidence="2" id="KW-1133">Transmembrane helix</keyword>
<dbReference type="Proteomes" id="UP000239863">
    <property type="component" value="Unassembled WGS sequence"/>
</dbReference>
<protein>
    <submittedName>
        <fullName evidence="4">LytR family transcriptional attenuator</fullName>
    </submittedName>
</protein>
<dbReference type="InterPro" id="IPR050922">
    <property type="entry name" value="LytR/CpsA/Psr_CW_biosynth"/>
</dbReference>
<evidence type="ECO:0000313" key="5">
    <source>
        <dbReference type="Proteomes" id="UP000239863"/>
    </source>
</evidence>
<dbReference type="STRING" id="37659.GCA_000703125_01437"/>
<dbReference type="OrthoDB" id="9782542at2"/>
<name>A0A2S6FUY6_9CLOT</name>
<sequence length="300" mass="34050">MGKSKGKSQKGKIILGIFAILFIVIFVLYKSTNKMKYKDIKLPDSELGINEEMITKEKDKNITNILLLGVDDEENASDSMMVISMNKDKGNLKLTSIMRDSYIFFGDDKVNKINYAYHYGGPELSVKTVNENYDLDIRDYVKVDFDGLDNIIDGLGGIEMDITSEEVPLIKGLKKHGKQTLTGSQAVDYSRIRKVGTNDYGRTDRQRKVMQEILGKLSSMSVTQYPKLISSFSEYVETSISTTELLGMASKASGFKNSSMEELRIPIDGTHKDEYIDDIFYLKWEREENVKAIHNFIYGE</sequence>
<dbReference type="Pfam" id="PF03816">
    <property type="entry name" value="LytR_cpsA_psr"/>
    <property type="match status" value="1"/>
</dbReference>
<evidence type="ECO:0000313" key="4">
    <source>
        <dbReference type="EMBL" id="PPK45284.1"/>
    </source>
</evidence>
<keyword evidence="2" id="KW-0812">Transmembrane</keyword>
<feature type="transmembrane region" description="Helical" evidence="2">
    <location>
        <begin position="12"/>
        <end position="29"/>
    </location>
</feature>